<dbReference type="Gene3D" id="1.20.5.110">
    <property type="match status" value="2"/>
</dbReference>
<dbReference type="WBParaSite" id="SBAD_0000738901-mRNA-1">
    <property type="protein sequence ID" value="SBAD_0000738901-mRNA-1"/>
    <property type="gene ID" value="SBAD_0000738901"/>
</dbReference>
<dbReference type="GO" id="GO:0004631">
    <property type="term" value="F:phosphomevalonate kinase activity"/>
    <property type="evidence" value="ECO:0007669"/>
    <property type="project" value="UniProtKB-EC"/>
</dbReference>
<dbReference type="PANTHER" id="PTHR13101">
    <property type="entry name" value="PHOSPHOMEVALONATE KINASE"/>
    <property type="match status" value="1"/>
</dbReference>
<dbReference type="OrthoDB" id="18679at2759"/>
<evidence type="ECO:0000256" key="1">
    <source>
        <dbReference type="ARBA" id="ARBA00004514"/>
    </source>
</evidence>
<evidence type="ECO:0000259" key="23">
    <source>
        <dbReference type="PROSITE" id="PS50192"/>
    </source>
</evidence>
<keyword evidence="13" id="KW-0067">ATP-binding</keyword>
<sequence length="485" mass="54196">MSVQRTGHSLRVIVLVSGKRKCGKDFLSQTLKTLLEQRALSVCIVHLSAPLKRQYAELHGLDFDQLLTASDYKEVHRPNMVKWSEAIRDNDPGYFCRLAVAEAVAKSEENDFAVWIVADCRRPSDIVFFDTILPAKSDRIPPTILKVRVAASDASRRARGWTFVDGVDNGATECALDAYDHWDFCIENDRSYTLDLNQLALFCALADSLSMANPFEEEPKSYVRPSNSSYSNFSASDSKQGIFDDLNCYEQQIESTLQESLESTGRSLRILQESEDIGINTATDLVEQGEKLRNVDTKLDEIHESTKQTQRHLNNVKSIFGGIKNYFSRDKDKGRKSSSQVPTAGMSRDKKLESTVDRLKSDSTVPYGDTYQNGYSSRSASGTLSETSKAAIAGTRWGEMDDEIENNLDLMGNSLQRLKELGLALGSEVDQQNQLLDRVANKAEKTNLIVEGQNKQMKKILGTKAEKIKIIPDRSSVPNPVRQLS</sequence>
<evidence type="ECO:0000313" key="26">
    <source>
        <dbReference type="WBParaSite" id="SBAD_0000738901-mRNA-1"/>
    </source>
</evidence>
<evidence type="ECO:0000256" key="16">
    <source>
        <dbReference type="ARBA" id="ARBA00023011"/>
    </source>
</evidence>
<dbReference type="EMBL" id="UZAM01010340">
    <property type="protein sequence ID" value="VDP11971.1"/>
    <property type="molecule type" value="Genomic_DNA"/>
</dbReference>
<evidence type="ECO:0000256" key="4">
    <source>
        <dbReference type="ARBA" id="ARBA00012958"/>
    </source>
</evidence>
<dbReference type="InterPro" id="IPR027417">
    <property type="entry name" value="P-loop_NTPase"/>
</dbReference>
<evidence type="ECO:0000256" key="5">
    <source>
        <dbReference type="ARBA" id="ARBA00022448"/>
    </source>
</evidence>
<evidence type="ECO:0000256" key="22">
    <source>
        <dbReference type="SAM" id="MobiDB-lite"/>
    </source>
</evidence>
<evidence type="ECO:0000256" key="2">
    <source>
        <dbReference type="ARBA" id="ARBA00005017"/>
    </source>
</evidence>
<dbReference type="InterPro" id="IPR000727">
    <property type="entry name" value="T_SNARE_dom"/>
</dbReference>
<evidence type="ECO:0000256" key="14">
    <source>
        <dbReference type="ARBA" id="ARBA00022927"/>
    </source>
</evidence>
<dbReference type="PROSITE" id="PS50192">
    <property type="entry name" value="T_SNARE"/>
    <property type="match status" value="2"/>
</dbReference>
<organism evidence="26">
    <name type="scientific">Soboliphyme baturini</name>
    <dbReference type="NCBI Taxonomy" id="241478"/>
    <lineage>
        <taxon>Eukaryota</taxon>
        <taxon>Metazoa</taxon>
        <taxon>Ecdysozoa</taxon>
        <taxon>Nematoda</taxon>
        <taxon>Enoplea</taxon>
        <taxon>Dorylaimia</taxon>
        <taxon>Dioctophymatida</taxon>
        <taxon>Dioctophymatoidea</taxon>
        <taxon>Soboliphymatidae</taxon>
        <taxon>Soboliphyme</taxon>
    </lineage>
</organism>
<feature type="compositionally biased region" description="Polar residues" evidence="22">
    <location>
        <begin position="370"/>
        <end position="385"/>
    </location>
</feature>
<evidence type="ECO:0000256" key="20">
    <source>
        <dbReference type="ARBA" id="ARBA00023221"/>
    </source>
</evidence>
<feature type="compositionally biased region" description="Basic and acidic residues" evidence="22">
    <location>
        <begin position="347"/>
        <end position="361"/>
    </location>
</feature>
<evidence type="ECO:0000256" key="17">
    <source>
        <dbReference type="ARBA" id="ARBA00023054"/>
    </source>
</evidence>
<dbReference type="UniPathway" id="UPA00057">
    <property type="reaction ID" value="UER00099"/>
</dbReference>
<keyword evidence="18" id="KW-0443">Lipid metabolism</keyword>
<evidence type="ECO:0000313" key="24">
    <source>
        <dbReference type="EMBL" id="VDP11971.1"/>
    </source>
</evidence>
<keyword evidence="16" id="KW-0756">Sterol biosynthesis</keyword>
<dbReference type="InterPro" id="IPR005919">
    <property type="entry name" value="Pmev_kin_anim"/>
</dbReference>
<keyword evidence="5" id="KW-0813">Transport</keyword>
<protein>
    <recommendedName>
        <fullName evidence="21">Phosphomevalonate kinase</fullName>
        <ecNumber evidence="4">2.7.4.2</ecNumber>
    </recommendedName>
</protein>
<keyword evidence="12" id="KW-0152">Cholesterol biosynthesis</keyword>
<keyword evidence="9" id="KW-0808">Transferase</keyword>
<comment type="similarity">
    <text evidence="3">Belongs to the SNAP-25 family.</text>
</comment>
<gene>
    <name evidence="24" type="ORF">SBAD_LOCUS7123</name>
</gene>
<evidence type="ECO:0000256" key="13">
    <source>
        <dbReference type="ARBA" id="ARBA00022840"/>
    </source>
</evidence>
<keyword evidence="19" id="KW-1207">Sterol metabolism</keyword>
<evidence type="ECO:0000256" key="11">
    <source>
        <dbReference type="ARBA" id="ARBA00022777"/>
    </source>
</evidence>
<dbReference type="GO" id="GO:0015031">
    <property type="term" value="P:protein transport"/>
    <property type="evidence" value="ECO:0007669"/>
    <property type="project" value="UniProtKB-KW"/>
</dbReference>
<comment type="pathway">
    <text evidence="2">Isoprenoid biosynthesis; isopentenyl diphosphate biosynthesis via mevalonate pathway; isopentenyl diphosphate from (R)-mevalonate: step 2/3.</text>
</comment>
<dbReference type="CDD" id="cd15856">
    <property type="entry name" value="SNARE_SNAP29C"/>
    <property type="match status" value="1"/>
</dbReference>
<keyword evidence="11" id="KW-0418">Kinase</keyword>
<feature type="domain" description="T-SNARE coiled-coil homology" evidence="23">
    <location>
        <begin position="398"/>
        <end position="460"/>
    </location>
</feature>
<dbReference type="Gene3D" id="3.40.50.300">
    <property type="entry name" value="P-loop containing nucleotide triphosphate hydrolases"/>
    <property type="match status" value="1"/>
</dbReference>
<evidence type="ECO:0000256" key="3">
    <source>
        <dbReference type="ARBA" id="ARBA00009480"/>
    </source>
</evidence>
<dbReference type="GO" id="GO:0006695">
    <property type="term" value="P:cholesterol biosynthetic process"/>
    <property type="evidence" value="ECO:0007669"/>
    <property type="project" value="UniProtKB-KW"/>
</dbReference>
<keyword evidence="20" id="KW-0753">Steroid metabolism</keyword>
<evidence type="ECO:0000256" key="19">
    <source>
        <dbReference type="ARBA" id="ARBA00023166"/>
    </source>
</evidence>
<evidence type="ECO:0000256" key="12">
    <source>
        <dbReference type="ARBA" id="ARBA00022778"/>
    </source>
</evidence>
<accession>A0A183IU26</accession>
<evidence type="ECO:0000256" key="8">
    <source>
        <dbReference type="ARBA" id="ARBA00022548"/>
    </source>
</evidence>
<dbReference type="CDD" id="cd15887">
    <property type="entry name" value="SNARE_SNAP29N"/>
    <property type="match status" value="1"/>
</dbReference>
<name>A0A183IU26_9BILA</name>
<feature type="domain" description="T-SNARE coiled-coil homology" evidence="23">
    <location>
        <begin position="254"/>
        <end position="316"/>
    </location>
</feature>
<proteinExistence type="inferred from homology"/>
<keyword evidence="6" id="KW-0963">Cytoplasm</keyword>
<evidence type="ECO:0000256" key="6">
    <source>
        <dbReference type="ARBA" id="ARBA00022490"/>
    </source>
</evidence>
<dbReference type="FunFam" id="1.20.5.110:FF:000041">
    <property type="entry name" value="Synaptosomal-associated protein 29"/>
    <property type="match status" value="1"/>
</dbReference>
<dbReference type="Proteomes" id="UP000270296">
    <property type="component" value="Unassembled WGS sequence"/>
</dbReference>
<evidence type="ECO:0000313" key="25">
    <source>
        <dbReference type="Proteomes" id="UP000270296"/>
    </source>
</evidence>
<evidence type="ECO:0000256" key="10">
    <source>
        <dbReference type="ARBA" id="ARBA00022741"/>
    </source>
</evidence>
<dbReference type="AlphaFoldDB" id="A0A183IU26"/>
<keyword evidence="15" id="KW-0752">Steroid biosynthesis</keyword>
<keyword evidence="10" id="KW-0547">Nucleotide-binding</keyword>
<dbReference type="EC" id="2.7.4.2" evidence="4"/>
<dbReference type="SMART" id="SM00397">
    <property type="entry name" value="t_SNARE"/>
    <property type="match status" value="2"/>
</dbReference>
<dbReference type="GO" id="GO:0005829">
    <property type="term" value="C:cytosol"/>
    <property type="evidence" value="ECO:0007669"/>
    <property type="project" value="UniProtKB-SubCell"/>
</dbReference>
<evidence type="ECO:0000256" key="18">
    <source>
        <dbReference type="ARBA" id="ARBA00023098"/>
    </source>
</evidence>
<dbReference type="Pfam" id="PF04275">
    <property type="entry name" value="P-mevalo_kinase"/>
    <property type="match status" value="1"/>
</dbReference>
<evidence type="ECO:0000256" key="9">
    <source>
        <dbReference type="ARBA" id="ARBA00022679"/>
    </source>
</evidence>
<reference evidence="26" key="1">
    <citation type="submission" date="2016-06" db="UniProtKB">
        <authorList>
            <consortium name="WormBaseParasite"/>
        </authorList>
    </citation>
    <scope>IDENTIFICATION</scope>
</reference>
<dbReference type="PANTHER" id="PTHR13101:SF1">
    <property type="entry name" value="PHOSPHOMEVALONATE KINASE"/>
    <property type="match status" value="1"/>
</dbReference>
<keyword evidence="7" id="KW-0444">Lipid biosynthesis</keyword>
<evidence type="ECO:0000256" key="15">
    <source>
        <dbReference type="ARBA" id="ARBA00022955"/>
    </source>
</evidence>
<dbReference type="GO" id="GO:0019287">
    <property type="term" value="P:isopentenyl diphosphate biosynthetic process, mevalonate pathway"/>
    <property type="evidence" value="ECO:0007669"/>
    <property type="project" value="UniProtKB-UniPathway"/>
</dbReference>
<dbReference type="SUPFAM" id="SSF58038">
    <property type="entry name" value="SNARE fusion complex"/>
    <property type="match status" value="2"/>
</dbReference>
<feature type="region of interest" description="Disordered" evidence="22">
    <location>
        <begin position="330"/>
        <end position="385"/>
    </location>
</feature>
<keyword evidence="25" id="KW-1185">Reference proteome</keyword>
<comment type="subcellular location">
    <subcellularLocation>
        <location evidence="1">Cytoplasm</location>
        <location evidence="1">Cytosol</location>
    </subcellularLocation>
</comment>
<keyword evidence="14" id="KW-0653">Protein transport</keyword>
<evidence type="ECO:0000256" key="21">
    <source>
        <dbReference type="ARBA" id="ARBA00034549"/>
    </source>
</evidence>
<keyword evidence="17" id="KW-0175">Coiled coil</keyword>
<dbReference type="GO" id="GO:0005524">
    <property type="term" value="F:ATP binding"/>
    <property type="evidence" value="ECO:0007669"/>
    <property type="project" value="UniProtKB-KW"/>
</dbReference>
<evidence type="ECO:0000256" key="7">
    <source>
        <dbReference type="ARBA" id="ARBA00022516"/>
    </source>
</evidence>
<reference evidence="24 25" key="2">
    <citation type="submission" date="2018-11" db="EMBL/GenBank/DDBJ databases">
        <authorList>
            <consortium name="Pathogen Informatics"/>
        </authorList>
    </citation>
    <scope>NUCLEOTIDE SEQUENCE [LARGE SCALE GENOMIC DNA]</scope>
</reference>
<keyword evidence="8" id="KW-0153">Cholesterol metabolism</keyword>